<evidence type="ECO:0000313" key="2">
    <source>
        <dbReference type="EMBL" id="SFC67080.1"/>
    </source>
</evidence>
<dbReference type="Proteomes" id="UP000199161">
    <property type="component" value="Unassembled WGS sequence"/>
</dbReference>
<evidence type="ECO:0000256" key="1">
    <source>
        <dbReference type="SAM" id="MobiDB-lite"/>
    </source>
</evidence>
<dbReference type="OrthoDB" id="351377at2157"/>
<feature type="region of interest" description="Disordered" evidence="1">
    <location>
        <begin position="151"/>
        <end position="200"/>
    </location>
</feature>
<dbReference type="AlphaFoldDB" id="A0A1I1LC32"/>
<dbReference type="EMBL" id="FOKW01000014">
    <property type="protein sequence ID" value="SFC67080.1"/>
    <property type="molecule type" value="Genomic_DNA"/>
</dbReference>
<accession>A0A1I1LC32</accession>
<feature type="compositionally biased region" description="Acidic residues" evidence="1">
    <location>
        <begin position="175"/>
        <end position="198"/>
    </location>
</feature>
<evidence type="ECO:0000313" key="3">
    <source>
        <dbReference type="Proteomes" id="UP000199161"/>
    </source>
</evidence>
<sequence length="281" mass="31624">MNAYFSNSARTHAEELLPVVIEKPSHYTMSTNDSDDTDRLEQYIRDEKGHLDSCESMVELANWLYANEYFETNDREIPTSDLKEILGDRLEYGVNTLLDHLEGINVVDEVSQGGGRFILHERTGRAFFDPNNREMLPLLEEEISRFLEDLHEQESQAPESEDAGDDKTQSIADGGEIEDADSDETDETDAGGEKEPDDVPTTLREVAAAALDVEVPLEDALTNPTDHIERIIRFDDVVTAVIESDEVGRGRAYEPMGWRNAANKWVLTMTAKARKENESLS</sequence>
<gene>
    <name evidence="2" type="ORF">SAMN05444422_1144</name>
</gene>
<reference evidence="3" key="1">
    <citation type="submission" date="2016-10" db="EMBL/GenBank/DDBJ databases">
        <authorList>
            <person name="Varghese N."/>
            <person name="Submissions S."/>
        </authorList>
    </citation>
    <scope>NUCLEOTIDE SEQUENCE [LARGE SCALE GENOMIC DNA]</scope>
    <source>
        <strain evidence="3">DSM 13078</strain>
    </source>
</reference>
<proteinExistence type="predicted"/>
<organism evidence="2 3">
    <name type="scientific">Natronobacterium haloterrestre</name>
    <name type="common">Halobiforma haloterrestris</name>
    <dbReference type="NCBI Taxonomy" id="148448"/>
    <lineage>
        <taxon>Archaea</taxon>
        <taxon>Methanobacteriati</taxon>
        <taxon>Methanobacteriota</taxon>
        <taxon>Stenosarchaea group</taxon>
        <taxon>Halobacteria</taxon>
        <taxon>Halobacteriales</taxon>
        <taxon>Natrialbaceae</taxon>
        <taxon>Natronobacterium</taxon>
    </lineage>
</organism>
<protein>
    <submittedName>
        <fullName evidence="2">Uncharacterized protein</fullName>
    </submittedName>
</protein>
<name>A0A1I1LC32_NATHA</name>
<keyword evidence="3" id="KW-1185">Reference proteome</keyword>